<keyword evidence="2" id="KW-1185">Reference proteome</keyword>
<comment type="caution">
    <text evidence="1">The sequence shown here is derived from an EMBL/GenBank/DDBJ whole genome shotgun (WGS) entry which is preliminary data.</text>
</comment>
<dbReference type="Pfam" id="PF12964">
    <property type="entry name" value="DUF3853"/>
    <property type="match status" value="1"/>
</dbReference>
<dbReference type="EMBL" id="JAGDYP010000001">
    <property type="protein sequence ID" value="MBO1882941.1"/>
    <property type="molecule type" value="Genomic_DNA"/>
</dbReference>
<reference evidence="1 2" key="1">
    <citation type="submission" date="2021-03" db="EMBL/GenBank/DDBJ databases">
        <title>Isolation and description of Capnocytophaga bilenii sp. nov., a novel Capnocytophaga species, isolated from a gingivitis subject.</title>
        <authorList>
            <person name="Antezack A."/>
            <person name="Monnet-Corti V."/>
            <person name="La Scola B."/>
        </authorList>
    </citation>
    <scope>NUCLEOTIDE SEQUENCE [LARGE SCALE GENOMIC DNA]</scope>
    <source>
        <strain evidence="1 2">Marseille-Q4570</strain>
    </source>
</reference>
<protein>
    <submittedName>
        <fullName evidence="1">DUF3853 family protein</fullName>
    </submittedName>
</protein>
<dbReference type="RefSeq" id="WP_208057428.1">
    <property type="nucleotide sequence ID" value="NZ_JAGDYP010000001.1"/>
</dbReference>
<evidence type="ECO:0000313" key="2">
    <source>
        <dbReference type="Proteomes" id="UP000681610"/>
    </source>
</evidence>
<proteinExistence type="predicted"/>
<gene>
    <name evidence="1" type="ORF">J4N46_00455</name>
</gene>
<sequence>MECNNNTPIWQLTIGEFLEFQKTELIKELSLMFAAKNKKYEYGINGLAKLLGCSRTTASKIKSSGVLDEAIFQVGKTIIIDKEKALELFNNNNSNKNNKDNGLS</sequence>
<name>A0ABS3PUF5_9FLAO</name>
<accession>A0ABS3PUF5</accession>
<evidence type="ECO:0000313" key="1">
    <source>
        <dbReference type="EMBL" id="MBO1882941.1"/>
    </source>
</evidence>
<dbReference type="Proteomes" id="UP000681610">
    <property type="component" value="Unassembled WGS sequence"/>
</dbReference>
<organism evidence="1 2">
    <name type="scientific">Capnocytophaga bilenii</name>
    <dbReference type="NCBI Taxonomy" id="2819369"/>
    <lineage>
        <taxon>Bacteria</taxon>
        <taxon>Pseudomonadati</taxon>
        <taxon>Bacteroidota</taxon>
        <taxon>Flavobacteriia</taxon>
        <taxon>Flavobacteriales</taxon>
        <taxon>Flavobacteriaceae</taxon>
        <taxon>Capnocytophaga</taxon>
    </lineage>
</organism>
<dbReference type="InterPro" id="IPR024363">
    <property type="entry name" value="DUF3853"/>
</dbReference>